<dbReference type="EMBL" id="CP000140">
    <property type="protein sequence ID" value="ABR44346.1"/>
    <property type="molecule type" value="Genomic_DNA"/>
</dbReference>
<dbReference type="HOGENOM" id="CLU_105077_1_1_10"/>
<dbReference type="Proteomes" id="UP000000566">
    <property type="component" value="Chromosome"/>
</dbReference>
<organism evidence="2 3">
    <name type="scientific">Parabacteroides distasonis (strain ATCC 8503 / DSM 20701 / CIP 104284 / JCM 5825 / NCTC 11152)</name>
    <dbReference type="NCBI Taxonomy" id="435591"/>
    <lineage>
        <taxon>Bacteria</taxon>
        <taxon>Pseudomonadati</taxon>
        <taxon>Bacteroidota</taxon>
        <taxon>Bacteroidia</taxon>
        <taxon>Bacteroidales</taxon>
        <taxon>Tannerellaceae</taxon>
        <taxon>Parabacteroides</taxon>
    </lineage>
</organism>
<dbReference type="SUPFAM" id="SSF55729">
    <property type="entry name" value="Acyl-CoA N-acyltransferases (Nat)"/>
    <property type="match status" value="1"/>
</dbReference>
<dbReference type="PaxDb" id="435591-BDI_2627"/>
<dbReference type="InterPro" id="IPR000182">
    <property type="entry name" value="GNAT_dom"/>
</dbReference>
<dbReference type="Gene3D" id="3.40.630.30">
    <property type="match status" value="1"/>
</dbReference>
<dbReference type="Pfam" id="PF13508">
    <property type="entry name" value="Acetyltransf_7"/>
    <property type="match status" value="1"/>
</dbReference>
<protein>
    <recommendedName>
        <fullName evidence="1">N-acetyltransferase domain-containing protein</fullName>
    </recommendedName>
</protein>
<dbReference type="InterPro" id="IPR016181">
    <property type="entry name" value="Acyl_CoA_acyltransferase"/>
</dbReference>
<dbReference type="PROSITE" id="PS51186">
    <property type="entry name" value="GNAT"/>
    <property type="match status" value="1"/>
</dbReference>
<evidence type="ECO:0000259" key="1">
    <source>
        <dbReference type="PROSITE" id="PS51186"/>
    </source>
</evidence>
<dbReference type="GO" id="GO:0016747">
    <property type="term" value="F:acyltransferase activity, transferring groups other than amino-acyl groups"/>
    <property type="evidence" value="ECO:0007669"/>
    <property type="project" value="InterPro"/>
</dbReference>
<feature type="domain" description="N-acetyltransferase" evidence="1">
    <location>
        <begin position="21"/>
        <end position="169"/>
    </location>
</feature>
<dbReference type="KEGG" id="pdi:BDI_2627"/>
<evidence type="ECO:0000313" key="2">
    <source>
        <dbReference type="EMBL" id="ABR44346.1"/>
    </source>
</evidence>
<proteinExistence type="predicted"/>
<name>A6LF82_PARD8</name>
<dbReference type="CDD" id="cd04301">
    <property type="entry name" value="NAT_SF"/>
    <property type="match status" value="1"/>
</dbReference>
<sequence>MTMFLDYYLRIKIKRSHMDILEIMRKQDPLYPTFEQIYTASFPLFEQRTEEQQEQAFQSPNYHLVVYLKDNLFIGFISYWDFSTYVYIEHFAIHENFRGQGYGGLLLEDFNKRLNKIILLEIDPITDEISSKRLKFYKKCGFFENRYNHFHPPYRNNYRGHALIILTTERQITEDEYIQFGFDLRNIVMAN</sequence>
<gene>
    <name evidence="2" type="ordered locus">BDI_2627</name>
</gene>
<keyword evidence="3" id="KW-1185">Reference proteome</keyword>
<dbReference type="eggNOG" id="COG0456">
    <property type="taxonomic scope" value="Bacteria"/>
</dbReference>
<accession>A6LF82</accession>
<evidence type="ECO:0000313" key="3">
    <source>
        <dbReference type="Proteomes" id="UP000000566"/>
    </source>
</evidence>
<reference evidence="2 3" key="1">
    <citation type="journal article" date="2007" name="PLoS Biol.">
        <title>Evolution of symbiotic bacteria in the distal human intestine.</title>
        <authorList>
            <person name="Xu J."/>
            <person name="Mahowald M.A."/>
            <person name="Ley R.E."/>
            <person name="Lozupone C.A."/>
            <person name="Hamady M."/>
            <person name="Martens E.C."/>
            <person name="Henrissat B."/>
            <person name="Coutinho P.M."/>
            <person name="Minx P."/>
            <person name="Latreille P."/>
            <person name="Cordum H."/>
            <person name="Van Brunt A."/>
            <person name="Kim K."/>
            <person name="Fulton R.S."/>
            <person name="Fulton L.A."/>
            <person name="Clifton S.W."/>
            <person name="Wilson R.K."/>
            <person name="Knight R.D."/>
            <person name="Gordon J.I."/>
        </authorList>
    </citation>
    <scope>NUCLEOTIDE SEQUENCE [LARGE SCALE GENOMIC DNA]</scope>
    <source>
        <strain evidence="3">ATCC 8503 / DSM 20701 / CIP 104284 / JCM 5825 / NCTC 11152</strain>
    </source>
</reference>
<dbReference type="AlphaFoldDB" id="A6LF82"/>